<proteinExistence type="predicted"/>
<keyword evidence="3" id="KW-1185">Reference proteome</keyword>
<organism evidence="2 3">
    <name type="scientific">Eimeria praecox</name>
    <dbReference type="NCBI Taxonomy" id="51316"/>
    <lineage>
        <taxon>Eukaryota</taxon>
        <taxon>Sar</taxon>
        <taxon>Alveolata</taxon>
        <taxon>Apicomplexa</taxon>
        <taxon>Conoidasida</taxon>
        <taxon>Coccidia</taxon>
        <taxon>Eucoccidiorida</taxon>
        <taxon>Eimeriorina</taxon>
        <taxon>Eimeriidae</taxon>
        <taxon>Eimeria</taxon>
    </lineage>
</organism>
<accession>U6H0F3</accession>
<gene>
    <name evidence="2" type="ORF">EPH_0067000</name>
</gene>
<dbReference type="AlphaFoldDB" id="U6H0F3"/>
<evidence type="ECO:0000313" key="3">
    <source>
        <dbReference type="Proteomes" id="UP000018201"/>
    </source>
</evidence>
<dbReference type="EMBL" id="HG694646">
    <property type="protein sequence ID" value="CDI86016.1"/>
    <property type="molecule type" value="Genomic_DNA"/>
</dbReference>
<name>U6H0F3_9EIME</name>
<evidence type="ECO:0000313" key="2">
    <source>
        <dbReference type="EMBL" id="CDI86016.1"/>
    </source>
</evidence>
<dbReference type="Proteomes" id="UP000018201">
    <property type="component" value="Unassembled WGS sequence"/>
</dbReference>
<feature type="region of interest" description="Disordered" evidence="1">
    <location>
        <begin position="67"/>
        <end position="128"/>
    </location>
</feature>
<protein>
    <submittedName>
        <fullName evidence="2">Uncharacterized protein</fullName>
    </submittedName>
</protein>
<reference evidence="2" key="2">
    <citation type="submission" date="2013-10" db="EMBL/GenBank/DDBJ databases">
        <authorList>
            <person name="Aslett M."/>
        </authorList>
    </citation>
    <scope>NUCLEOTIDE SEQUENCE [LARGE SCALE GENOMIC DNA]</scope>
    <source>
        <strain evidence="2">Houghton</strain>
    </source>
</reference>
<reference evidence="2" key="1">
    <citation type="submission" date="2013-10" db="EMBL/GenBank/DDBJ databases">
        <title>Genomic analysis of the causative agents of coccidiosis in chickens.</title>
        <authorList>
            <person name="Reid A.J."/>
            <person name="Blake D."/>
            <person name="Billington K."/>
            <person name="Browne H."/>
            <person name="Dunn M."/>
            <person name="Hung S."/>
            <person name="Kawahara F."/>
            <person name="Miranda-Saavedra D."/>
            <person name="Mourier T."/>
            <person name="Nagra H."/>
            <person name="Otto T.D."/>
            <person name="Rawlings N."/>
            <person name="Sanchez A."/>
            <person name="Sanders M."/>
            <person name="Subramaniam C."/>
            <person name="Tay Y."/>
            <person name="Dear P."/>
            <person name="Doerig C."/>
            <person name="Gruber A."/>
            <person name="Parkinson J."/>
            <person name="Shirley M."/>
            <person name="Wan K.L."/>
            <person name="Berriman M."/>
            <person name="Tomley F."/>
            <person name="Pain A."/>
        </authorList>
    </citation>
    <scope>NUCLEOTIDE SEQUENCE [LARGE SCALE GENOMIC DNA]</scope>
    <source>
        <strain evidence="2">Houghton</strain>
    </source>
</reference>
<feature type="compositionally biased region" description="Low complexity" evidence="1">
    <location>
        <begin position="100"/>
        <end position="117"/>
    </location>
</feature>
<sequence>MGEPLLGAAEERQLFAADEIRAIMQWPPGYSVDTAEWTTETNDAFSRSLSHYSGEFLSIRAAATPAVPLRSSNSNSSSSNSSNSNSNNSSNRQQKQPPCEAAAAAEPSIAAADAADATEQGDSLLYEP</sequence>
<dbReference type="OrthoDB" id="348417at2759"/>
<dbReference type="VEuPathDB" id="ToxoDB:EPH_0067000"/>
<feature type="compositionally biased region" description="Low complexity" evidence="1">
    <location>
        <begin position="71"/>
        <end position="91"/>
    </location>
</feature>
<evidence type="ECO:0000256" key="1">
    <source>
        <dbReference type="SAM" id="MobiDB-lite"/>
    </source>
</evidence>